<dbReference type="Proteomes" id="UP000266673">
    <property type="component" value="Unassembled WGS sequence"/>
</dbReference>
<evidence type="ECO:0000313" key="1">
    <source>
        <dbReference type="EMBL" id="RIB05083.1"/>
    </source>
</evidence>
<dbReference type="OrthoDB" id="655540at2759"/>
<name>A0A397UCK4_9GLOM</name>
<proteinExistence type="predicted"/>
<keyword evidence="2" id="KW-1185">Reference proteome</keyword>
<protein>
    <recommendedName>
        <fullName evidence="3">Amino acid transporter transmembrane domain-containing protein</fullName>
    </recommendedName>
</protein>
<accession>A0A397UCK4</accession>
<comment type="caution">
    <text evidence="1">The sequence shown here is derived from an EMBL/GenBank/DDBJ whole genome shotgun (WGS) entry which is preliminary data.</text>
</comment>
<sequence>MAEILFTFVRINENMRDTMITFWFKFYKMVTVCEGSIFVMSDQYDNIEIQEDKRLKSKSTLVQSISNFCNALIGVGILSLPLAFKYKDGLSGYHYYFSAWELRITLQDY</sequence>
<reference evidence="1 2" key="1">
    <citation type="submission" date="2018-06" db="EMBL/GenBank/DDBJ databases">
        <title>Comparative genomics reveals the genomic features of Rhizophagus irregularis, R. cerebriforme, R. diaphanum and Gigaspora rosea, and their symbiotic lifestyle signature.</title>
        <authorList>
            <person name="Morin E."/>
            <person name="San Clemente H."/>
            <person name="Chen E.C.H."/>
            <person name="De La Providencia I."/>
            <person name="Hainaut M."/>
            <person name="Kuo A."/>
            <person name="Kohler A."/>
            <person name="Murat C."/>
            <person name="Tang N."/>
            <person name="Roy S."/>
            <person name="Loubradou J."/>
            <person name="Henrissat B."/>
            <person name="Grigoriev I.V."/>
            <person name="Corradi N."/>
            <person name="Roux C."/>
            <person name="Martin F.M."/>
        </authorList>
    </citation>
    <scope>NUCLEOTIDE SEQUENCE [LARGE SCALE GENOMIC DNA]</scope>
    <source>
        <strain evidence="1 2">DAOM 194757</strain>
    </source>
</reference>
<organism evidence="1 2">
    <name type="scientific">Gigaspora rosea</name>
    <dbReference type="NCBI Taxonomy" id="44941"/>
    <lineage>
        <taxon>Eukaryota</taxon>
        <taxon>Fungi</taxon>
        <taxon>Fungi incertae sedis</taxon>
        <taxon>Mucoromycota</taxon>
        <taxon>Glomeromycotina</taxon>
        <taxon>Glomeromycetes</taxon>
        <taxon>Diversisporales</taxon>
        <taxon>Gigasporaceae</taxon>
        <taxon>Gigaspora</taxon>
    </lineage>
</organism>
<gene>
    <name evidence="1" type="ORF">C2G38_2148714</name>
</gene>
<evidence type="ECO:0000313" key="2">
    <source>
        <dbReference type="Proteomes" id="UP000266673"/>
    </source>
</evidence>
<dbReference type="EMBL" id="QKWP01002052">
    <property type="protein sequence ID" value="RIB05083.1"/>
    <property type="molecule type" value="Genomic_DNA"/>
</dbReference>
<dbReference type="AlphaFoldDB" id="A0A397UCK4"/>
<evidence type="ECO:0008006" key="3">
    <source>
        <dbReference type="Google" id="ProtNLM"/>
    </source>
</evidence>